<keyword evidence="3" id="KW-1185">Reference proteome</keyword>
<dbReference type="AlphaFoldDB" id="A0A5K7ZC16"/>
<dbReference type="EMBL" id="AP021875">
    <property type="protein sequence ID" value="BBO78305.1"/>
    <property type="molecule type" value="Genomic_DNA"/>
</dbReference>
<dbReference type="Proteomes" id="UP000427769">
    <property type="component" value="Chromosome"/>
</dbReference>
<sequence length="180" mass="19551">MKVTGGIADPLLHRFVRLAIAGLVLCNAAMAPLAGYADEGEKQVAHLYFADAKKPFLVGEERVLIDFGDPAAYARQIVQELINGPAGGKRATIPPGTRLRSFFLLEDGTAVVDFSIHFRKNHPGSCRQEQLTLFSVVNSLVLNVPEIDRVKLLIDGADSETLTGHVALEFPLTADMLLTR</sequence>
<dbReference type="SMART" id="SM00909">
    <property type="entry name" value="Germane"/>
    <property type="match status" value="1"/>
</dbReference>
<proteinExistence type="predicted"/>
<gene>
    <name evidence="2" type="ORF">DSCW_57220</name>
</gene>
<dbReference type="KEGG" id="dwd:DSCW_57220"/>
<organism evidence="2 3">
    <name type="scientific">Desulfosarcina widdelii</name>
    <dbReference type="NCBI Taxonomy" id="947919"/>
    <lineage>
        <taxon>Bacteria</taxon>
        <taxon>Pseudomonadati</taxon>
        <taxon>Thermodesulfobacteriota</taxon>
        <taxon>Desulfobacteria</taxon>
        <taxon>Desulfobacterales</taxon>
        <taxon>Desulfosarcinaceae</taxon>
        <taxon>Desulfosarcina</taxon>
    </lineage>
</organism>
<name>A0A5K7ZC16_9BACT</name>
<feature type="domain" description="GerMN" evidence="1">
    <location>
        <begin position="74"/>
        <end position="163"/>
    </location>
</feature>
<evidence type="ECO:0000313" key="3">
    <source>
        <dbReference type="Proteomes" id="UP000427769"/>
    </source>
</evidence>
<evidence type="ECO:0000313" key="2">
    <source>
        <dbReference type="EMBL" id="BBO78305.1"/>
    </source>
</evidence>
<dbReference type="InterPro" id="IPR019606">
    <property type="entry name" value="GerMN"/>
</dbReference>
<accession>A0A5K7ZC16</accession>
<dbReference type="Pfam" id="PF10646">
    <property type="entry name" value="Germane"/>
    <property type="match status" value="1"/>
</dbReference>
<protein>
    <recommendedName>
        <fullName evidence="1">GerMN domain-containing protein</fullName>
    </recommendedName>
</protein>
<reference evidence="2 3" key="1">
    <citation type="submission" date="2019-11" db="EMBL/GenBank/DDBJ databases">
        <title>Comparative genomics of hydrocarbon-degrading Desulfosarcina strains.</title>
        <authorList>
            <person name="Watanabe M."/>
            <person name="Kojima H."/>
            <person name="Fukui M."/>
        </authorList>
    </citation>
    <scope>NUCLEOTIDE SEQUENCE [LARGE SCALE GENOMIC DNA]</scope>
    <source>
        <strain evidence="2 3">PP31</strain>
    </source>
</reference>
<dbReference type="RefSeq" id="WP_170302497.1">
    <property type="nucleotide sequence ID" value="NZ_AP021875.1"/>
</dbReference>
<evidence type="ECO:0000259" key="1">
    <source>
        <dbReference type="SMART" id="SM00909"/>
    </source>
</evidence>